<dbReference type="PROSITE" id="PS51199">
    <property type="entry name" value="SF4_HELICASE"/>
    <property type="match status" value="1"/>
</dbReference>
<dbReference type="GO" id="GO:0003697">
    <property type="term" value="F:single-stranded DNA binding"/>
    <property type="evidence" value="ECO:0007669"/>
    <property type="project" value="InterPro"/>
</dbReference>
<dbReference type="SUPFAM" id="SSF56731">
    <property type="entry name" value="DNA primase core"/>
    <property type="match status" value="1"/>
</dbReference>
<dbReference type="Pfam" id="PF13155">
    <property type="entry name" value="Toprim_2"/>
    <property type="match status" value="1"/>
</dbReference>
<evidence type="ECO:0000313" key="3">
    <source>
        <dbReference type="EMBL" id="RFA35158.1"/>
    </source>
</evidence>
<dbReference type="EMBL" id="NFZW01000013">
    <property type="protein sequence ID" value="RFA35158.1"/>
    <property type="molecule type" value="Genomic_DNA"/>
</dbReference>
<name>A0A3E0WQQ3_9GAMM</name>
<dbReference type="Gene3D" id="3.40.1360.10">
    <property type="match status" value="1"/>
</dbReference>
<feature type="compositionally biased region" description="Basic residues" evidence="1">
    <location>
        <begin position="524"/>
        <end position="533"/>
    </location>
</feature>
<dbReference type="InterPro" id="IPR027417">
    <property type="entry name" value="P-loop_NTPase"/>
</dbReference>
<reference evidence="4" key="1">
    <citation type="submission" date="2017-05" db="EMBL/GenBank/DDBJ databases">
        <authorList>
            <person name="Sharma S."/>
            <person name="Sidhu C."/>
            <person name="Pinnaka A.K."/>
        </authorList>
    </citation>
    <scope>NUCLEOTIDE SEQUENCE [LARGE SCALE GENOMIC DNA]</scope>
    <source>
        <strain evidence="4">AK93</strain>
    </source>
</reference>
<accession>A0A3E0WQQ3</accession>
<dbReference type="PANTHER" id="PTHR12873:SF0">
    <property type="entry name" value="TWINKLE MTDNA HELICASE"/>
    <property type="match status" value="1"/>
</dbReference>
<protein>
    <recommendedName>
        <fullName evidence="2">SF4 helicase domain-containing protein</fullName>
    </recommendedName>
</protein>
<dbReference type="AlphaFoldDB" id="A0A3E0WQQ3"/>
<dbReference type="InterPro" id="IPR007694">
    <property type="entry name" value="DNA_helicase_DnaB-like_C"/>
</dbReference>
<organism evidence="3 4">
    <name type="scientific">Alkalilimnicola ehrlichii</name>
    <dbReference type="NCBI Taxonomy" id="351052"/>
    <lineage>
        <taxon>Bacteria</taxon>
        <taxon>Pseudomonadati</taxon>
        <taxon>Pseudomonadota</taxon>
        <taxon>Gammaproteobacteria</taxon>
        <taxon>Chromatiales</taxon>
        <taxon>Ectothiorhodospiraceae</taxon>
        <taxon>Alkalilimnicola</taxon>
    </lineage>
</organism>
<dbReference type="Gene3D" id="3.40.50.300">
    <property type="entry name" value="P-loop containing nucleotide triphosphate hydrolases"/>
    <property type="match status" value="1"/>
</dbReference>
<proteinExistence type="predicted"/>
<dbReference type="InterPro" id="IPR034154">
    <property type="entry name" value="TOPRIM_DnaG/twinkle"/>
</dbReference>
<dbReference type="SUPFAM" id="SSF57783">
    <property type="entry name" value="Zinc beta-ribbon"/>
    <property type="match status" value="1"/>
</dbReference>
<feature type="region of interest" description="Disordered" evidence="1">
    <location>
        <begin position="524"/>
        <end position="553"/>
    </location>
</feature>
<dbReference type="GO" id="GO:0005524">
    <property type="term" value="F:ATP binding"/>
    <property type="evidence" value="ECO:0007669"/>
    <property type="project" value="InterPro"/>
</dbReference>
<dbReference type="CDD" id="cd01029">
    <property type="entry name" value="TOPRIM_primases"/>
    <property type="match status" value="1"/>
</dbReference>
<dbReference type="SUPFAM" id="SSF52540">
    <property type="entry name" value="P-loop containing nucleoside triphosphate hydrolases"/>
    <property type="match status" value="1"/>
</dbReference>
<evidence type="ECO:0000259" key="2">
    <source>
        <dbReference type="PROSITE" id="PS51199"/>
    </source>
</evidence>
<gene>
    <name evidence="3" type="ORF">CAL65_13725</name>
</gene>
<dbReference type="GO" id="GO:0043139">
    <property type="term" value="F:5'-3' DNA helicase activity"/>
    <property type="evidence" value="ECO:0007669"/>
    <property type="project" value="InterPro"/>
</dbReference>
<dbReference type="PANTHER" id="PTHR12873">
    <property type="entry name" value="T7-LIKE MITOCHONDRIAL DNA HELICASE"/>
    <property type="match status" value="1"/>
</dbReference>
<comment type="caution">
    <text evidence="3">The sequence shown here is derived from an EMBL/GenBank/DDBJ whole genome shotgun (WGS) entry which is preliminary data.</text>
</comment>
<dbReference type="Pfam" id="PF03796">
    <property type="entry name" value="DnaB_C"/>
    <property type="match status" value="1"/>
</dbReference>
<dbReference type="InterPro" id="IPR027032">
    <property type="entry name" value="Twinkle-like"/>
</dbReference>
<feature type="compositionally biased region" description="Basic and acidic residues" evidence="1">
    <location>
        <begin position="534"/>
        <end position="553"/>
    </location>
</feature>
<evidence type="ECO:0000313" key="4">
    <source>
        <dbReference type="Proteomes" id="UP000256763"/>
    </source>
</evidence>
<keyword evidence="4" id="KW-1185">Reference proteome</keyword>
<dbReference type="RefSeq" id="WP_116348039.1">
    <property type="nucleotide sequence ID" value="NZ_NFZW01000013.1"/>
</dbReference>
<dbReference type="Proteomes" id="UP000256763">
    <property type="component" value="Unassembled WGS sequence"/>
</dbReference>
<feature type="domain" description="SF4 helicase" evidence="2">
    <location>
        <begin position="320"/>
        <end position="590"/>
    </location>
</feature>
<dbReference type="GO" id="GO:0006260">
    <property type="term" value="P:DNA replication"/>
    <property type="evidence" value="ECO:0007669"/>
    <property type="project" value="InterPro"/>
</dbReference>
<sequence>MRASELGNLLAQDAKAVAAHLLPNGKEQSGEWCVGSIAGEEGKSLKVRLTGRKAGTWKDFAEGGSGDLLDLWREVHGLTLTQAMDEVRDYLGVHAPRFDGAAPQRPHIDKPKCQKPQSWVYRWLTEERKISPEAIAAYKIGEQSSTAVFPYIDPKGELMFVKYREAGSKKIWAEKGGVLSLFGWQAVPENDRYIIICEGELDALAWRTYGYTALSVPNGATAHTWIDNEFENLQRFDVIFLSFDMDTAGRQGLSEVIKRLGDDRCMVIELPEKDANECLMAGVTEDQMASAIGSAKTQDPDELRQASEYAEEVVSEFYPGDEAEEGIDLPWKKSHGLVRLRPGEVSLIAGVNGHGKSQLAGHIVLGAGRQGERVCIASMEFKPRKWLRRLTRQACAMTLPAPDYIRAAFKWYQDRFWVFDVTGTAKASRLLEVFRYAAKRYGIRYFVIDNLAKCGFAEDDYNGQKNFVDQLTDFAKEFEAHVIVCVHMRKGESEDKPAGKMDIKGTGAITDMVDTVATIWRNKPKEKERRKHKAEQEKIADAHKREPFDESEKPDALLMFSKQRNGEEEPTIALWFDPASFQFLGGPNKKPFRYVQYSSAGAEGPEIDWEERYA</sequence>
<evidence type="ECO:0000256" key="1">
    <source>
        <dbReference type="SAM" id="MobiDB-lite"/>
    </source>
</evidence>